<dbReference type="eggNOG" id="ENOG502SG0X">
    <property type="taxonomic scope" value="Eukaryota"/>
</dbReference>
<accession>K3XAJ0</accession>
<evidence type="ECO:0000313" key="2">
    <source>
        <dbReference type="EnsemblProtists" id="PYU1_T014239"/>
    </source>
</evidence>
<dbReference type="AlphaFoldDB" id="K3XAJ0"/>
<protein>
    <submittedName>
        <fullName evidence="2">Uncharacterized protein</fullName>
    </submittedName>
</protein>
<dbReference type="EnsemblProtists" id="PYU1_T014239">
    <property type="protein sequence ID" value="PYU1_T014239"/>
    <property type="gene ID" value="PYU1_G014209"/>
</dbReference>
<dbReference type="InParanoid" id="K3XAJ0"/>
<reference evidence="2" key="3">
    <citation type="submission" date="2015-02" db="UniProtKB">
        <authorList>
            <consortium name="EnsemblProtists"/>
        </authorList>
    </citation>
    <scope>IDENTIFICATION</scope>
    <source>
        <strain evidence="2">DAOM BR144</strain>
    </source>
</reference>
<evidence type="ECO:0000313" key="3">
    <source>
        <dbReference type="Proteomes" id="UP000019132"/>
    </source>
</evidence>
<dbReference type="Proteomes" id="UP000019132">
    <property type="component" value="Unassembled WGS sequence"/>
</dbReference>
<dbReference type="HOGENOM" id="CLU_1484861_0_0_1"/>
<reference evidence="3" key="1">
    <citation type="journal article" date="2010" name="Genome Biol.">
        <title>Genome sequence of the necrotrophic plant pathogen Pythium ultimum reveals original pathogenicity mechanisms and effector repertoire.</title>
        <authorList>
            <person name="Levesque C.A."/>
            <person name="Brouwer H."/>
            <person name="Cano L."/>
            <person name="Hamilton J.P."/>
            <person name="Holt C."/>
            <person name="Huitema E."/>
            <person name="Raffaele S."/>
            <person name="Robideau G.P."/>
            <person name="Thines M."/>
            <person name="Win J."/>
            <person name="Zerillo M.M."/>
            <person name="Beakes G.W."/>
            <person name="Boore J.L."/>
            <person name="Busam D."/>
            <person name="Dumas B."/>
            <person name="Ferriera S."/>
            <person name="Fuerstenberg S.I."/>
            <person name="Gachon C.M."/>
            <person name="Gaulin E."/>
            <person name="Govers F."/>
            <person name="Grenville-Briggs L."/>
            <person name="Horner N."/>
            <person name="Hostetler J."/>
            <person name="Jiang R.H."/>
            <person name="Johnson J."/>
            <person name="Krajaejun T."/>
            <person name="Lin H."/>
            <person name="Meijer H.J."/>
            <person name="Moore B."/>
            <person name="Morris P."/>
            <person name="Phuntmart V."/>
            <person name="Puiu D."/>
            <person name="Shetty J."/>
            <person name="Stajich J.E."/>
            <person name="Tripathy S."/>
            <person name="Wawra S."/>
            <person name="van West P."/>
            <person name="Whitty B.R."/>
            <person name="Coutinho P.M."/>
            <person name="Henrissat B."/>
            <person name="Martin F."/>
            <person name="Thomas P.D."/>
            <person name="Tyler B.M."/>
            <person name="De Vries R.P."/>
            <person name="Kamoun S."/>
            <person name="Yandell M."/>
            <person name="Tisserat N."/>
            <person name="Buell C.R."/>
        </authorList>
    </citation>
    <scope>NUCLEOTIDE SEQUENCE</scope>
    <source>
        <strain evidence="3">DAOM:BR144</strain>
    </source>
</reference>
<dbReference type="EMBL" id="GL376600">
    <property type="status" value="NOT_ANNOTATED_CDS"/>
    <property type="molecule type" value="Genomic_DNA"/>
</dbReference>
<evidence type="ECO:0000256" key="1">
    <source>
        <dbReference type="SAM" id="MobiDB-lite"/>
    </source>
</evidence>
<reference evidence="3" key="2">
    <citation type="submission" date="2010-04" db="EMBL/GenBank/DDBJ databases">
        <authorList>
            <person name="Buell R."/>
            <person name="Hamilton J."/>
            <person name="Hostetler J."/>
        </authorList>
    </citation>
    <scope>NUCLEOTIDE SEQUENCE [LARGE SCALE GENOMIC DNA]</scope>
    <source>
        <strain evidence="3">DAOM:BR144</strain>
    </source>
</reference>
<proteinExistence type="predicted"/>
<sequence length="182" mass="20392">MLDHLLPRIYNDCDAFDESNKENIGYFVRRPTTFLRADYDGFARRPTASLRGDSGDGYLYAQRTPHHRRSSSSSRRTPSPVGLGGIAKKNQQSASSITPQDTKKKMLKKATKTQESAKKAKKHSSKKVETSKKVSSQSIGIRRRPLQDITHLYVNERPSVASSRRARVTAATASTSVSMRFF</sequence>
<feature type="compositionally biased region" description="Low complexity" evidence="1">
    <location>
        <begin position="71"/>
        <end position="80"/>
    </location>
</feature>
<keyword evidence="3" id="KW-1185">Reference proteome</keyword>
<organism evidence="2 3">
    <name type="scientific">Globisporangium ultimum (strain ATCC 200006 / CBS 805.95 / DAOM BR144)</name>
    <name type="common">Pythium ultimum</name>
    <dbReference type="NCBI Taxonomy" id="431595"/>
    <lineage>
        <taxon>Eukaryota</taxon>
        <taxon>Sar</taxon>
        <taxon>Stramenopiles</taxon>
        <taxon>Oomycota</taxon>
        <taxon>Peronosporomycetes</taxon>
        <taxon>Pythiales</taxon>
        <taxon>Pythiaceae</taxon>
        <taxon>Globisporangium</taxon>
    </lineage>
</organism>
<dbReference type="VEuPathDB" id="FungiDB:PYU1_G014209"/>
<feature type="region of interest" description="Disordered" evidence="1">
    <location>
        <begin position="45"/>
        <end position="139"/>
    </location>
</feature>
<name>K3XAJ0_GLOUD</name>
<feature type="compositionally biased region" description="Polar residues" evidence="1">
    <location>
        <begin position="89"/>
        <end position="100"/>
    </location>
</feature>